<evidence type="ECO:0000313" key="5">
    <source>
        <dbReference type="RefSeq" id="XP_033576629.1"/>
    </source>
</evidence>
<proteinExistence type="predicted"/>
<sequence>MDGTSAPAVHSSLCSEIDSHAQDPNSAPYPNNISDSPTLPDSAGVHPENPAEVVATDGTPAPRDLNPAENADNALKSPTVASSTDASPKDPAGAIATNDATASGRPAGRSRKSVPVLQLDMVPGQCWIVKYRGHSPWPAIICDEEMLTKDLITTRPVSAKPIDGTYREEFQNGGRSTKGRRYPIMFLGTNEFAWTHNTDLQPLNMDDVEKQVEAGPRAGSGKALDLWNAYRVAAKNHDLPWFKKMLADEHEQAMQ</sequence>
<reference evidence="5" key="2">
    <citation type="submission" date="2020-04" db="EMBL/GenBank/DDBJ databases">
        <authorList>
            <consortium name="NCBI Genome Project"/>
        </authorList>
    </citation>
    <scope>NUCLEOTIDE SEQUENCE</scope>
    <source>
        <strain evidence="5">CBS 304.34</strain>
    </source>
</reference>
<evidence type="ECO:0000259" key="2">
    <source>
        <dbReference type="PROSITE" id="PS50812"/>
    </source>
</evidence>
<reference evidence="3 5" key="1">
    <citation type="journal article" date="2020" name="Stud. Mycol.">
        <title>101 Dothideomycetes genomes: a test case for predicting lifestyles and emergence of pathogens.</title>
        <authorList>
            <person name="Haridas S."/>
            <person name="Albert R."/>
            <person name="Binder M."/>
            <person name="Bloem J."/>
            <person name="Labutti K."/>
            <person name="Salamov A."/>
            <person name="Andreopoulos B."/>
            <person name="Baker S."/>
            <person name="Barry K."/>
            <person name="Bills G."/>
            <person name="Bluhm B."/>
            <person name="Cannon C."/>
            <person name="Castanera R."/>
            <person name="Culley D."/>
            <person name="Daum C."/>
            <person name="Ezra D."/>
            <person name="Gonzalez J."/>
            <person name="Henrissat B."/>
            <person name="Kuo A."/>
            <person name="Liang C."/>
            <person name="Lipzen A."/>
            <person name="Lutzoni F."/>
            <person name="Magnuson J."/>
            <person name="Mondo S."/>
            <person name="Nolan M."/>
            <person name="Ohm R."/>
            <person name="Pangilinan J."/>
            <person name="Park H.-J."/>
            <person name="Ramirez L."/>
            <person name="Alfaro M."/>
            <person name="Sun H."/>
            <person name="Tritt A."/>
            <person name="Yoshinaga Y."/>
            <person name="Zwiers L.-H."/>
            <person name="Turgeon B."/>
            <person name="Goodwin S."/>
            <person name="Spatafora J."/>
            <person name="Crous P."/>
            <person name="Grigoriev I."/>
        </authorList>
    </citation>
    <scope>NUCLEOTIDE SEQUENCE</scope>
    <source>
        <strain evidence="3 5">CBS 304.34</strain>
    </source>
</reference>
<dbReference type="InterPro" id="IPR000313">
    <property type="entry name" value="PWWP_dom"/>
</dbReference>
<dbReference type="RefSeq" id="XP_033576629.1">
    <property type="nucleotide sequence ID" value="XM_033715583.1"/>
</dbReference>
<feature type="region of interest" description="Disordered" evidence="1">
    <location>
        <begin position="1"/>
        <end position="112"/>
    </location>
</feature>
<dbReference type="GeneID" id="54456476"/>
<dbReference type="OrthoDB" id="62853at2759"/>
<name>A0A6A6YNW1_9PEZI</name>
<evidence type="ECO:0000256" key="1">
    <source>
        <dbReference type="SAM" id="MobiDB-lite"/>
    </source>
</evidence>
<dbReference type="PROSITE" id="PS50812">
    <property type="entry name" value="PWWP"/>
    <property type="match status" value="1"/>
</dbReference>
<gene>
    <name evidence="3 5" type="ORF">BDZ99DRAFT_388586</name>
</gene>
<dbReference type="SMART" id="SM00293">
    <property type="entry name" value="PWWP"/>
    <property type="match status" value="1"/>
</dbReference>
<dbReference type="Pfam" id="PF00855">
    <property type="entry name" value="PWWP"/>
    <property type="match status" value="1"/>
</dbReference>
<accession>A0A6A6YNW1</accession>
<keyword evidence="4" id="KW-1185">Reference proteome</keyword>
<protein>
    <recommendedName>
        <fullName evidence="2">PWWP domain-containing protein</fullName>
    </recommendedName>
</protein>
<evidence type="ECO:0000313" key="4">
    <source>
        <dbReference type="Proteomes" id="UP000504636"/>
    </source>
</evidence>
<dbReference type="AlphaFoldDB" id="A0A6A6YNW1"/>
<dbReference type="Proteomes" id="UP000504636">
    <property type="component" value="Unplaced"/>
</dbReference>
<organism evidence="3">
    <name type="scientific">Mytilinidion resinicola</name>
    <dbReference type="NCBI Taxonomy" id="574789"/>
    <lineage>
        <taxon>Eukaryota</taxon>
        <taxon>Fungi</taxon>
        <taxon>Dikarya</taxon>
        <taxon>Ascomycota</taxon>
        <taxon>Pezizomycotina</taxon>
        <taxon>Dothideomycetes</taxon>
        <taxon>Pleosporomycetidae</taxon>
        <taxon>Mytilinidiales</taxon>
        <taxon>Mytilinidiaceae</taxon>
        <taxon>Mytilinidion</taxon>
    </lineage>
</organism>
<evidence type="ECO:0000313" key="3">
    <source>
        <dbReference type="EMBL" id="KAF2809665.1"/>
    </source>
</evidence>
<dbReference type="EMBL" id="MU003701">
    <property type="protein sequence ID" value="KAF2809665.1"/>
    <property type="molecule type" value="Genomic_DNA"/>
</dbReference>
<feature type="non-terminal residue" evidence="3">
    <location>
        <position position="255"/>
    </location>
</feature>
<dbReference type="SUPFAM" id="SSF63748">
    <property type="entry name" value="Tudor/PWWP/MBT"/>
    <property type="match status" value="1"/>
</dbReference>
<reference evidence="5" key="3">
    <citation type="submission" date="2025-04" db="UniProtKB">
        <authorList>
            <consortium name="RefSeq"/>
        </authorList>
    </citation>
    <scope>IDENTIFICATION</scope>
    <source>
        <strain evidence="5">CBS 304.34</strain>
    </source>
</reference>
<feature type="compositionally biased region" description="Polar residues" evidence="1">
    <location>
        <begin position="22"/>
        <end position="39"/>
    </location>
</feature>
<dbReference type="Gene3D" id="2.30.30.140">
    <property type="match status" value="1"/>
</dbReference>
<feature type="domain" description="PWWP" evidence="2">
    <location>
        <begin position="123"/>
        <end position="206"/>
    </location>
</feature>